<keyword evidence="4" id="KW-0597">Phosphoprotein</keyword>
<keyword evidence="5 12" id="KW-0808">Transferase</keyword>
<dbReference type="InterPro" id="IPR003594">
    <property type="entry name" value="HATPase_dom"/>
</dbReference>
<evidence type="ECO:0000256" key="7">
    <source>
        <dbReference type="ARBA" id="ARBA00022777"/>
    </source>
</evidence>
<dbReference type="PATRIC" id="fig|1653479.3.peg.3177"/>
<dbReference type="PANTHER" id="PTHR45436">
    <property type="entry name" value="SENSOR HISTIDINE KINASE YKOH"/>
    <property type="match status" value="1"/>
</dbReference>
<dbReference type="PROSITE" id="PS50885">
    <property type="entry name" value="HAMP"/>
    <property type="match status" value="1"/>
</dbReference>
<keyword evidence="10 11" id="KW-0472">Membrane</keyword>
<dbReference type="SMART" id="SM00387">
    <property type="entry name" value="HATPase_c"/>
    <property type="match status" value="1"/>
</dbReference>
<feature type="transmembrane region" description="Helical" evidence="11">
    <location>
        <begin position="44"/>
        <end position="63"/>
    </location>
</feature>
<dbReference type="FunFam" id="1.10.287.130:FF:000001">
    <property type="entry name" value="Two-component sensor histidine kinase"/>
    <property type="match status" value="1"/>
</dbReference>
<name>A0A143QN15_RHOFA</name>
<evidence type="ECO:0000256" key="4">
    <source>
        <dbReference type="ARBA" id="ARBA00022553"/>
    </source>
</evidence>
<evidence type="ECO:0000313" key="12">
    <source>
        <dbReference type="EMBL" id="AMY24430.1"/>
    </source>
</evidence>
<evidence type="ECO:0000256" key="1">
    <source>
        <dbReference type="ARBA" id="ARBA00000085"/>
    </source>
</evidence>
<sequence>MNSTEKMIDGSNARTEVLAPTGLEREPAIRRPRVGSRVPARVRILGWLLFVMALAMLAVGVAVRTILLADVERDTAVALEQEISEFSEFAATGRDPDDGLPFGNVADLLQLHLQRQYPDDDEILFGYTDRLLRQERGGPGDLVADAAVVSAIVDSPDSVGSTPTSEGEVIWAKQVAEPSGGGQAGTFAIGILVDRERADVSNTIRVVVGVSLMALLFTGGIAWVVAGQILAPVRLVRRTAAQITTDDLSRRIEVEGRDDVAELADTFNDMLDRLESAFAAQRQFVDDASHELRTPITIVSGHLELMGEDPHEREETVRLVTDELDRMNRIVEDLLILAKAERPDFVRKQPVDLEILTRDIDAKVRALADRDWILGHVGTGSVRVDPQRVTQAVLQLAQNAVSHTRTGDRIVVGSELALDRVRLWVSDTGPGVSSVDASTIFERFARGSSGSLRSDSGGAGLGLSIVRAIADGHHGAATLDSRPGAGATFGLDLPAR</sequence>
<accession>A0A143QN15</accession>
<dbReference type="PRINTS" id="PR00344">
    <property type="entry name" value="BCTRLSENSOR"/>
</dbReference>
<evidence type="ECO:0000256" key="6">
    <source>
        <dbReference type="ARBA" id="ARBA00022692"/>
    </source>
</evidence>
<dbReference type="SUPFAM" id="SSF55874">
    <property type="entry name" value="ATPase domain of HSP90 chaperone/DNA topoisomerase II/histidine kinase"/>
    <property type="match status" value="1"/>
</dbReference>
<dbReference type="SMART" id="SM00388">
    <property type="entry name" value="HisKA"/>
    <property type="match status" value="1"/>
</dbReference>
<keyword evidence="6 11" id="KW-0812">Transmembrane</keyword>
<evidence type="ECO:0000256" key="8">
    <source>
        <dbReference type="ARBA" id="ARBA00022989"/>
    </source>
</evidence>
<dbReference type="EMBL" id="CP015220">
    <property type="protein sequence ID" value="AMY24430.1"/>
    <property type="molecule type" value="Genomic_DNA"/>
</dbReference>
<dbReference type="GO" id="GO:0000155">
    <property type="term" value="F:phosphorelay sensor kinase activity"/>
    <property type="evidence" value="ECO:0007669"/>
    <property type="project" value="InterPro"/>
</dbReference>
<keyword evidence="13" id="KW-1185">Reference proteome</keyword>
<dbReference type="AlphaFoldDB" id="A0A143QN15"/>
<dbReference type="Pfam" id="PF00512">
    <property type="entry name" value="HisKA"/>
    <property type="match status" value="1"/>
</dbReference>
<evidence type="ECO:0000256" key="9">
    <source>
        <dbReference type="ARBA" id="ARBA00023012"/>
    </source>
</evidence>
<dbReference type="PROSITE" id="PS50109">
    <property type="entry name" value="HIS_KIN"/>
    <property type="match status" value="1"/>
</dbReference>
<dbReference type="InterPro" id="IPR036890">
    <property type="entry name" value="HATPase_C_sf"/>
</dbReference>
<dbReference type="Pfam" id="PF00672">
    <property type="entry name" value="HAMP"/>
    <property type="match status" value="1"/>
</dbReference>
<evidence type="ECO:0000256" key="10">
    <source>
        <dbReference type="ARBA" id="ARBA00023136"/>
    </source>
</evidence>
<dbReference type="PANTHER" id="PTHR45436:SF5">
    <property type="entry name" value="SENSOR HISTIDINE KINASE TRCS"/>
    <property type="match status" value="1"/>
</dbReference>
<dbReference type="Pfam" id="PF02518">
    <property type="entry name" value="HATPase_c"/>
    <property type="match status" value="1"/>
</dbReference>
<protein>
    <recommendedName>
        <fullName evidence="3">histidine kinase</fullName>
        <ecNumber evidence="3">2.7.13.3</ecNumber>
    </recommendedName>
</protein>
<reference evidence="12 13" key="1">
    <citation type="journal article" date="2016" name="Genome Announc.">
        <title>Complete Genome and Plasmid Sequences for Rhodococcus fascians D188 and Draft Sequences for Rhodococcus Isolates PBTS 1 and PBTS 2.</title>
        <authorList>
            <person name="Stamler R.A."/>
            <person name="Vereecke D."/>
            <person name="Zhang Y."/>
            <person name="Schilkey F."/>
            <person name="Devitt N."/>
            <person name="Randall J.J."/>
        </authorList>
    </citation>
    <scope>NUCLEOTIDE SEQUENCE [LARGE SCALE GENOMIC DNA]</scope>
    <source>
        <strain evidence="12 13">PBTS2</strain>
    </source>
</reference>
<dbReference type="InterPro" id="IPR003660">
    <property type="entry name" value="HAMP_dom"/>
</dbReference>
<dbReference type="SMART" id="SM00304">
    <property type="entry name" value="HAMP"/>
    <property type="match status" value="1"/>
</dbReference>
<dbReference type="GO" id="GO:0005886">
    <property type="term" value="C:plasma membrane"/>
    <property type="evidence" value="ECO:0007669"/>
    <property type="project" value="UniProtKB-SubCell"/>
</dbReference>
<dbReference type="InterPro" id="IPR005467">
    <property type="entry name" value="His_kinase_dom"/>
</dbReference>
<evidence type="ECO:0000256" key="2">
    <source>
        <dbReference type="ARBA" id="ARBA00004236"/>
    </source>
</evidence>
<comment type="subcellular location">
    <subcellularLocation>
        <location evidence="2">Cell membrane</location>
    </subcellularLocation>
</comment>
<dbReference type="InterPro" id="IPR050428">
    <property type="entry name" value="TCS_sensor_his_kinase"/>
</dbReference>
<keyword evidence="8 11" id="KW-1133">Transmembrane helix</keyword>
<dbReference type="Gene3D" id="1.10.287.130">
    <property type="match status" value="1"/>
</dbReference>
<evidence type="ECO:0000256" key="3">
    <source>
        <dbReference type="ARBA" id="ARBA00012438"/>
    </source>
</evidence>
<keyword evidence="9" id="KW-0902">Two-component regulatory system</keyword>
<evidence type="ECO:0000313" key="13">
    <source>
        <dbReference type="Proteomes" id="UP000076038"/>
    </source>
</evidence>
<dbReference type="Proteomes" id="UP000076038">
    <property type="component" value="Chromosome"/>
</dbReference>
<dbReference type="KEGG" id="rhs:A3Q41_03139"/>
<dbReference type="Gene3D" id="3.30.565.10">
    <property type="entry name" value="Histidine kinase-like ATPase, C-terminal domain"/>
    <property type="match status" value="1"/>
</dbReference>
<proteinExistence type="predicted"/>
<dbReference type="CDD" id="cd00075">
    <property type="entry name" value="HATPase"/>
    <property type="match status" value="1"/>
</dbReference>
<comment type="catalytic activity">
    <reaction evidence="1">
        <text>ATP + protein L-histidine = ADP + protein N-phospho-L-histidine.</text>
        <dbReference type="EC" id="2.7.13.3"/>
    </reaction>
</comment>
<dbReference type="InterPro" id="IPR036097">
    <property type="entry name" value="HisK_dim/P_sf"/>
</dbReference>
<dbReference type="OrthoDB" id="9786919at2"/>
<keyword evidence="7 12" id="KW-0418">Kinase</keyword>
<dbReference type="SUPFAM" id="SSF158472">
    <property type="entry name" value="HAMP domain-like"/>
    <property type="match status" value="1"/>
</dbReference>
<dbReference type="EC" id="2.7.13.3" evidence="3"/>
<dbReference type="InterPro" id="IPR004358">
    <property type="entry name" value="Sig_transdc_His_kin-like_C"/>
</dbReference>
<dbReference type="RefSeq" id="WP_094666265.1">
    <property type="nucleotide sequence ID" value="NZ_CP015220.1"/>
</dbReference>
<gene>
    <name evidence="12" type="primary">arlS_2</name>
    <name evidence="12" type="ORF">A3Q41_03139</name>
</gene>
<dbReference type="InterPro" id="IPR003661">
    <property type="entry name" value="HisK_dim/P_dom"/>
</dbReference>
<reference evidence="13" key="2">
    <citation type="submission" date="2016-04" db="EMBL/GenBank/DDBJ databases">
        <title>Complete Genome and Plasmid Sequences for Rhodococcus fascians D188 and Draft Sequences for Rhodococcus spp. Isolates PBTS 1 and PBTS 2.</title>
        <authorList>
            <person name="Stamer R."/>
            <person name="Vereecke D."/>
            <person name="Zhang Y."/>
            <person name="Schilkey F."/>
            <person name="Devitt N."/>
            <person name="Randall J."/>
        </authorList>
    </citation>
    <scope>NUCLEOTIDE SEQUENCE [LARGE SCALE GENOMIC DNA]</scope>
    <source>
        <strain evidence="13">PBTS2</strain>
    </source>
</reference>
<evidence type="ECO:0000256" key="5">
    <source>
        <dbReference type="ARBA" id="ARBA00022679"/>
    </source>
</evidence>
<organism evidence="12 13">
    <name type="scientific">Rhodococcoides fascians</name>
    <name type="common">Rhodococcus fascians</name>
    <dbReference type="NCBI Taxonomy" id="1828"/>
    <lineage>
        <taxon>Bacteria</taxon>
        <taxon>Bacillati</taxon>
        <taxon>Actinomycetota</taxon>
        <taxon>Actinomycetes</taxon>
        <taxon>Mycobacteriales</taxon>
        <taxon>Nocardiaceae</taxon>
        <taxon>Rhodococcoides</taxon>
    </lineage>
</organism>
<feature type="transmembrane region" description="Helical" evidence="11">
    <location>
        <begin position="204"/>
        <end position="226"/>
    </location>
</feature>
<dbReference type="SUPFAM" id="SSF47384">
    <property type="entry name" value="Homodimeric domain of signal transducing histidine kinase"/>
    <property type="match status" value="1"/>
</dbReference>
<dbReference type="Gene3D" id="6.10.340.10">
    <property type="match status" value="1"/>
</dbReference>
<evidence type="ECO:0000256" key="11">
    <source>
        <dbReference type="SAM" id="Phobius"/>
    </source>
</evidence>
<dbReference type="CDD" id="cd06225">
    <property type="entry name" value="HAMP"/>
    <property type="match status" value="1"/>
</dbReference>
<dbReference type="CDD" id="cd00082">
    <property type="entry name" value="HisKA"/>
    <property type="match status" value="1"/>
</dbReference>